<comment type="subcellular location">
    <subcellularLocation>
        <location evidence="1">Cell membrane</location>
        <topology evidence="1">Multi-pass membrane protein</topology>
    </subcellularLocation>
</comment>
<gene>
    <name evidence="10" type="ordered locus">SJA_C1-18970</name>
</gene>
<dbReference type="AlphaFoldDB" id="D4Z299"/>
<dbReference type="InterPro" id="IPR025857">
    <property type="entry name" value="MacB_PCD"/>
</dbReference>
<dbReference type="STRING" id="452662.SJA_C1-18970"/>
<accession>D4Z299</accession>
<dbReference type="GO" id="GO:0005886">
    <property type="term" value="C:plasma membrane"/>
    <property type="evidence" value="ECO:0007669"/>
    <property type="project" value="UniProtKB-SubCell"/>
</dbReference>
<feature type="transmembrane region" description="Helical" evidence="7">
    <location>
        <begin position="378"/>
        <end position="400"/>
    </location>
</feature>
<evidence type="ECO:0000256" key="6">
    <source>
        <dbReference type="ARBA" id="ARBA00038076"/>
    </source>
</evidence>
<comment type="similarity">
    <text evidence="6">Belongs to the ABC-4 integral membrane protein family.</text>
</comment>
<organism evidence="10 11">
    <name type="scientific">Sphingobium indicum (strain DSM 16413 / CCM 7287 / MTCC 6362 / UT26 / NBRC 101211 / UT26S)</name>
    <name type="common">Sphingobium japonicum</name>
    <dbReference type="NCBI Taxonomy" id="452662"/>
    <lineage>
        <taxon>Bacteria</taxon>
        <taxon>Pseudomonadati</taxon>
        <taxon>Pseudomonadota</taxon>
        <taxon>Alphaproteobacteria</taxon>
        <taxon>Sphingomonadales</taxon>
        <taxon>Sphingomonadaceae</taxon>
        <taxon>Sphingobium</taxon>
    </lineage>
</organism>
<evidence type="ECO:0000313" key="10">
    <source>
        <dbReference type="EMBL" id="BAI96731.1"/>
    </source>
</evidence>
<dbReference type="Pfam" id="PF02687">
    <property type="entry name" value="FtsX"/>
    <property type="match status" value="1"/>
</dbReference>
<feature type="domain" description="ABC3 transporter permease C-terminal" evidence="8">
    <location>
        <begin position="285"/>
        <end position="402"/>
    </location>
</feature>
<keyword evidence="5 7" id="KW-0472">Membrane</keyword>
<feature type="transmembrane region" description="Helical" evidence="7">
    <location>
        <begin position="282"/>
        <end position="304"/>
    </location>
</feature>
<feature type="transmembrane region" description="Helical" evidence="7">
    <location>
        <begin position="325"/>
        <end position="348"/>
    </location>
</feature>
<proteinExistence type="inferred from homology"/>
<evidence type="ECO:0000256" key="3">
    <source>
        <dbReference type="ARBA" id="ARBA00022692"/>
    </source>
</evidence>
<dbReference type="Proteomes" id="UP000007753">
    <property type="component" value="Chromosome 1"/>
</dbReference>
<evidence type="ECO:0000256" key="1">
    <source>
        <dbReference type="ARBA" id="ARBA00004651"/>
    </source>
</evidence>
<dbReference type="RefSeq" id="WP_013040204.1">
    <property type="nucleotide sequence ID" value="NC_014006.1"/>
</dbReference>
<sequence>MNAAKLAFASVRRKPLGWAFHLLSLALGIAVVVALLAIDDGLDQRFAHDLGGIDLVVGAKGSPLQVILSSVFQLDAPTGNIPITVLTRLKRNMLVKEAVPVSLGDNIGGYRIVGTSPDYAGLYDAKLAEGRWWAKPLEAVLGAEVAREEKLKVGDVFVGEHGLARGGERHEHSPYRVVGVLASTGSVIDRLALTDTASVWKVHEHENAEHAAAVAAETVEHEGPDTYPAVGQEVTSILVRYRSAMGALMVPRLLKNEPNVQTAVPAVEMMRLNALLGTGSSVLRAFGIGLLILSGIGFFVALLSAVQERQRELALLRALGGGPGLLLRLVLVEALMLGLAGGLLGLAIGRIAAHVAATIVARGGGPALTLPPVGGRDLAIVAVAVLLAGVAALFPALAAYRLRPAQVLRA</sequence>
<dbReference type="Pfam" id="PF12704">
    <property type="entry name" value="MacB_PCD"/>
    <property type="match status" value="1"/>
</dbReference>
<evidence type="ECO:0000259" key="8">
    <source>
        <dbReference type="Pfam" id="PF02687"/>
    </source>
</evidence>
<dbReference type="GeneID" id="29273489"/>
<keyword evidence="2" id="KW-1003">Cell membrane</keyword>
<dbReference type="InterPro" id="IPR003838">
    <property type="entry name" value="ABC3_permease_C"/>
</dbReference>
<dbReference type="EMBL" id="AP010803">
    <property type="protein sequence ID" value="BAI96731.1"/>
    <property type="molecule type" value="Genomic_DNA"/>
</dbReference>
<evidence type="ECO:0000256" key="4">
    <source>
        <dbReference type="ARBA" id="ARBA00022989"/>
    </source>
</evidence>
<keyword evidence="3 7" id="KW-0812">Transmembrane</keyword>
<dbReference type="HOGENOM" id="CLU_035316_0_0_5"/>
<dbReference type="GO" id="GO:0022857">
    <property type="term" value="F:transmembrane transporter activity"/>
    <property type="evidence" value="ECO:0007669"/>
    <property type="project" value="TreeGrafter"/>
</dbReference>
<evidence type="ECO:0000259" key="9">
    <source>
        <dbReference type="Pfam" id="PF12704"/>
    </source>
</evidence>
<keyword evidence="11" id="KW-1185">Reference proteome</keyword>
<dbReference type="eggNOG" id="COG0577">
    <property type="taxonomic scope" value="Bacteria"/>
</dbReference>
<evidence type="ECO:0000313" key="11">
    <source>
        <dbReference type="Proteomes" id="UP000007753"/>
    </source>
</evidence>
<feature type="domain" description="MacB-like periplasmic core" evidence="9">
    <location>
        <begin position="22"/>
        <end position="199"/>
    </location>
</feature>
<dbReference type="PANTHER" id="PTHR30572">
    <property type="entry name" value="MEMBRANE COMPONENT OF TRANSPORTER-RELATED"/>
    <property type="match status" value="1"/>
</dbReference>
<evidence type="ECO:0000256" key="7">
    <source>
        <dbReference type="SAM" id="Phobius"/>
    </source>
</evidence>
<dbReference type="KEGG" id="sjp:SJA_C1-18970"/>
<reference evidence="10 11" key="1">
    <citation type="journal article" date="2010" name="J. Bacteriol.">
        <title>Complete genome sequence of the representative gamma-hexachlorocyclohexane-degrading bacterium Sphingobium japonicum UT26.</title>
        <authorList>
            <person name="Nagata Y."/>
            <person name="Ohtsubo Y."/>
            <person name="Endo R."/>
            <person name="Ichikawa N."/>
            <person name="Ankai A."/>
            <person name="Oguchi A."/>
            <person name="Fukui S."/>
            <person name="Fujita N."/>
            <person name="Tsuda M."/>
        </authorList>
    </citation>
    <scope>NUCLEOTIDE SEQUENCE [LARGE SCALE GENOMIC DNA]</scope>
    <source>
        <strain evidence="11">DSM 16413 / CCM 7287 / MTCC 6362 / UT26 / NBRC 101211 / UT26S</strain>
    </source>
</reference>
<name>D4Z299_SPHIU</name>
<evidence type="ECO:0000256" key="5">
    <source>
        <dbReference type="ARBA" id="ARBA00023136"/>
    </source>
</evidence>
<protein>
    <submittedName>
        <fullName evidence="10">ABC-type transport system permease component</fullName>
    </submittedName>
</protein>
<dbReference type="PANTHER" id="PTHR30572:SF4">
    <property type="entry name" value="ABC TRANSPORTER PERMEASE YTRF"/>
    <property type="match status" value="1"/>
</dbReference>
<evidence type="ECO:0000256" key="2">
    <source>
        <dbReference type="ARBA" id="ARBA00022475"/>
    </source>
</evidence>
<dbReference type="InterPro" id="IPR050250">
    <property type="entry name" value="Macrolide_Exporter_MacB"/>
</dbReference>
<keyword evidence="4 7" id="KW-1133">Transmembrane helix</keyword>